<dbReference type="Gene3D" id="1.10.10.60">
    <property type="entry name" value="Homeodomain-like"/>
    <property type="match status" value="1"/>
</dbReference>
<name>A0A7W9EYA4_9RHOB</name>
<evidence type="ECO:0000256" key="4">
    <source>
        <dbReference type="PROSITE-ProRule" id="PRU00335"/>
    </source>
</evidence>
<dbReference type="Gene3D" id="1.10.357.10">
    <property type="entry name" value="Tetracycline Repressor, domain 2"/>
    <property type="match status" value="1"/>
</dbReference>
<dbReference type="Proteomes" id="UP000535415">
    <property type="component" value="Unassembled WGS sequence"/>
</dbReference>
<dbReference type="PANTHER" id="PTHR30055">
    <property type="entry name" value="HTH-TYPE TRANSCRIPTIONAL REGULATOR RUTR"/>
    <property type="match status" value="1"/>
</dbReference>
<organism evidence="6 7">
    <name type="scientific">Yoonia ponticola</name>
    <dbReference type="NCBI Taxonomy" id="1524255"/>
    <lineage>
        <taxon>Bacteria</taxon>
        <taxon>Pseudomonadati</taxon>
        <taxon>Pseudomonadota</taxon>
        <taxon>Alphaproteobacteria</taxon>
        <taxon>Rhodobacterales</taxon>
        <taxon>Paracoccaceae</taxon>
        <taxon>Yoonia</taxon>
    </lineage>
</organism>
<dbReference type="PROSITE" id="PS50977">
    <property type="entry name" value="HTH_TETR_2"/>
    <property type="match status" value="1"/>
</dbReference>
<dbReference type="GO" id="GO:0003700">
    <property type="term" value="F:DNA-binding transcription factor activity"/>
    <property type="evidence" value="ECO:0007669"/>
    <property type="project" value="TreeGrafter"/>
</dbReference>
<keyword evidence="3" id="KW-0804">Transcription</keyword>
<dbReference type="InterPro" id="IPR011075">
    <property type="entry name" value="TetR_C"/>
</dbReference>
<reference evidence="6 7" key="1">
    <citation type="submission" date="2020-08" db="EMBL/GenBank/DDBJ databases">
        <title>Genomic Encyclopedia of Type Strains, Phase IV (KMG-IV): sequencing the most valuable type-strain genomes for metagenomic binning, comparative biology and taxonomic classification.</title>
        <authorList>
            <person name="Goeker M."/>
        </authorList>
    </citation>
    <scope>NUCLEOTIDE SEQUENCE [LARGE SCALE GENOMIC DNA]</scope>
    <source>
        <strain evidence="6 7">DSM 101064</strain>
    </source>
</reference>
<keyword evidence="7" id="KW-1185">Reference proteome</keyword>
<evidence type="ECO:0000256" key="1">
    <source>
        <dbReference type="ARBA" id="ARBA00023015"/>
    </source>
</evidence>
<evidence type="ECO:0000256" key="2">
    <source>
        <dbReference type="ARBA" id="ARBA00023125"/>
    </source>
</evidence>
<dbReference type="AlphaFoldDB" id="A0A7W9EYA4"/>
<evidence type="ECO:0000256" key="3">
    <source>
        <dbReference type="ARBA" id="ARBA00023163"/>
    </source>
</evidence>
<dbReference type="RefSeq" id="WP_183528808.1">
    <property type="nucleotide sequence ID" value="NZ_JACIJM010000005.1"/>
</dbReference>
<dbReference type="Pfam" id="PF16859">
    <property type="entry name" value="TetR_C_11"/>
    <property type="match status" value="1"/>
</dbReference>
<accession>A0A7W9EYA4</accession>
<dbReference type="InterPro" id="IPR001647">
    <property type="entry name" value="HTH_TetR"/>
</dbReference>
<feature type="domain" description="HTH tetR-type" evidence="5">
    <location>
        <begin position="14"/>
        <end position="74"/>
    </location>
</feature>
<dbReference type="InterPro" id="IPR036271">
    <property type="entry name" value="Tet_transcr_reg_TetR-rel_C_sf"/>
</dbReference>
<gene>
    <name evidence="6" type="ORF">FHS72_002125</name>
</gene>
<sequence length="195" mass="21470">MTEQKKSGGRPRDAEAAGAIKSATLKLLREHGYAKVTIAAIANEANVARQTLYNRWNTKADLVLDAIFEETGHYAAAPTDDPNLTCQLQLERFLMQIFAHLSESGAPIRALIAAAQDDDAFRDVFKTKFVKPREKMVTDLLKRAQNKGEIAQGRDISMLSIFVHGAFWYALLGGDPVDDDLAKSIVGEVFHPAQT</sequence>
<dbReference type="PRINTS" id="PR00455">
    <property type="entry name" value="HTHTETR"/>
</dbReference>
<comment type="caution">
    <text evidence="6">The sequence shown here is derived from an EMBL/GenBank/DDBJ whole genome shotgun (WGS) entry which is preliminary data.</text>
</comment>
<dbReference type="GO" id="GO:0000976">
    <property type="term" value="F:transcription cis-regulatory region binding"/>
    <property type="evidence" value="ECO:0007669"/>
    <property type="project" value="TreeGrafter"/>
</dbReference>
<keyword evidence="2 4" id="KW-0238">DNA-binding</keyword>
<dbReference type="SUPFAM" id="SSF46689">
    <property type="entry name" value="Homeodomain-like"/>
    <property type="match status" value="1"/>
</dbReference>
<dbReference type="Pfam" id="PF00440">
    <property type="entry name" value="TetR_N"/>
    <property type="match status" value="1"/>
</dbReference>
<evidence type="ECO:0000313" key="7">
    <source>
        <dbReference type="Proteomes" id="UP000535415"/>
    </source>
</evidence>
<dbReference type="SUPFAM" id="SSF48498">
    <property type="entry name" value="Tetracyclin repressor-like, C-terminal domain"/>
    <property type="match status" value="1"/>
</dbReference>
<evidence type="ECO:0000259" key="5">
    <source>
        <dbReference type="PROSITE" id="PS50977"/>
    </source>
</evidence>
<keyword evidence="1" id="KW-0805">Transcription regulation</keyword>
<dbReference type="InterPro" id="IPR009057">
    <property type="entry name" value="Homeodomain-like_sf"/>
</dbReference>
<evidence type="ECO:0000313" key="6">
    <source>
        <dbReference type="EMBL" id="MBB5722499.1"/>
    </source>
</evidence>
<feature type="DNA-binding region" description="H-T-H motif" evidence="4">
    <location>
        <begin position="37"/>
        <end position="56"/>
    </location>
</feature>
<dbReference type="InterPro" id="IPR050109">
    <property type="entry name" value="HTH-type_TetR-like_transc_reg"/>
</dbReference>
<proteinExistence type="predicted"/>
<protein>
    <submittedName>
        <fullName evidence="6">AcrR family transcriptional regulator</fullName>
    </submittedName>
</protein>
<dbReference type="PANTHER" id="PTHR30055:SF148">
    <property type="entry name" value="TETR-FAMILY TRANSCRIPTIONAL REGULATOR"/>
    <property type="match status" value="1"/>
</dbReference>
<dbReference type="EMBL" id="JACIJM010000005">
    <property type="protein sequence ID" value="MBB5722499.1"/>
    <property type="molecule type" value="Genomic_DNA"/>
</dbReference>